<keyword evidence="3 4" id="KW-0408">Iron</keyword>
<keyword evidence="8" id="KW-1185">Reference proteome</keyword>
<dbReference type="STRING" id="1334629.MFUL124B02_14250"/>
<evidence type="ECO:0000313" key="7">
    <source>
        <dbReference type="EMBL" id="SEU35030.1"/>
    </source>
</evidence>
<dbReference type="Proteomes" id="UP000321514">
    <property type="component" value="Unassembled WGS sequence"/>
</dbReference>
<dbReference type="GO" id="GO:0004130">
    <property type="term" value="F:cytochrome-c peroxidase activity"/>
    <property type="evidence" value="ECO:0007669"/>
    <property type="project" value="TreeGrafter"/>
</dbReference>
<evidence type="ECO:0000256" key="3">
    <source>
        <dbReference type="ARBA" id="ARBA00023004"/>
    </source>
</evidence>
<evidence type="ECO:0000313" key="6">
    <source>
        <dbReference type="EMBL" id="GEN10215.1"/>
    </source>
</evidence>
<feature type="domain" description="Cytochrome c" evidence="5">
    <location>
        <begin position="331"/>
        <end position="464"/>
    </location>
</feature>
<protein>
    <submittedName>
        <fullName evidence="7">CxxC motif-containing protein, DUF1111 family</fullName>
    </submittedName>
</protein>
<dbReference type="SUPFAM" id="SSF46626">
    <property type="entry name" value="Cytochrome c"/>
    <property type="match status" value="1"/>
</dbReference>
<dbReference type="GO" id="GO:0009055">
    <property type="term" value="F:electron transfer activity"/>
    <property type="evidence" value="ECO:0007669"/>
    <property type="project" value="InterPro"/>
</dbReference>
<comment type="caution">
    <text evidence="6">The sequence shown here is derived from an EMBL/GenBank/DDBJ whole genome shotgun (WGS) entry which is preliminary data.</text>
</comment>
<accession>A0A511T7R1</accession>
<dbReference type="PANTHER" id="PTHR30600">
    <property type="entry name" value="CYTOCHROME C PEROXIDASE-RELATED"/>
    <property type="match status" value="1"/>
</dbReference>
<reference evidence="6 9" key="2">
    <citation type="submission" date="2019-07" db="EMBL/GenBank/DDBJ databases">
        <title>Whole genome shotgun sequence of Myxococcus fulvus NBRC 100333.</title>
        <authorList>
            <person name="Hosoyama A."/>
            <person name="Uohara A."/>
            <person name="Ohji S."/>
            <person name="Ichikawa N."/>
        </authorList>
    </citation>
    <scope>NUCLEOTIDE SEQUENCE [LARGE SCALE GENOMIC DNA]</scope>
    <source>
        <strain evidence="6 9">NBRC 100333</strain>
    </source>
</reference>
<dbReference type="InterPro" id="IPR010538">
    <property type="entry name" value="DHOR"/>
</dbReference>
<reference evidence="7 8" key="1">
    <citation type="submission" date="2016-10" db="EMBL/GenBank/DDBJ databases">
        <authorList>
            <person name="Varghese N."/>
            <person name="Submissions S."/>
        </authorList>
    </citation>
    <scope>NUCLEOTIDE SEQUENCE [LARGE SCALE GENOMIC DNA]</scope>
    <source>
        <strain evidence="7 8">DSM 16525</strain>
    </source>
</reference>
<name>A0A511T7R1_MYXFU</name>
<dbReference type="GO" id="GO:0046872">
    <property type="term" value="F:metal ion binding"/>
    <property type="evidence" value="ECO:0007669"/>
    <property type="project" value="UniProtKB-KW"/>
</dbReference>
<evidence type="ECO:0000259" key="5">
    <source>
        <dbReference type="PROSITE" id="PS51007"/>
    </source>
</evidence>
<dbReference type="OrthoDB" id="9805202at2"/>
<keyword evidence="2 4" id="KW-0479">Metal-binding</keyword>
<dbReference type="InterPro" id="IPR009056">
    <property type="entry name" value="Cyt_c-like_dom"/>
</dbReference>
<proteinExistence type="predicted"/>
<dbReference type="AlphaFoldDB" id="A0A511T7R1"/>
<evidence type="ECO:0000256" key="1">
    <source>
        <dbReference type="ARBA" id="ARBA00022617"/>
    </source>
</evidence>
<evidence type="ECO:0000313" key="8">
    <source>
        <dbReference type="Proteomes" id="UP000183760"/>
    </source>
</evidence>
<dbReference type="PIRSF" id="PIRSF028099">
    <property type="entry name" value="DUF1111"/>
    <property type="match status" value="1"/>
</dbReference>
<dbReference type="PANTHER" id="PTHR30600:SF4">
    <property type="entry name" value="CYTOCHROME C DOMAIN-CONTAINING PROTEIN"/>
    <property type="match status" value="1"/>
</dbReference>
<dbReference type="RefSeq" id="WP_074957789.1">
    <property type="nucleotide sequence ID" value="NZ_BJXR01000037.1"/>
</dbReference>
<keyword evidence="1 4" id="KW-0349">Heme</keyword>
<gene>
    <name evidence="6" type="ORF">MFU01_52520</name>
    <name evidence="7" type="ORF">SAMN05443572_110183</name>
</gene>
<evidence type="ECO:0000256" key="4">
    <source>
        <dbReference type="PROSITE-ProRule" id="PRU00433"/>
    </source>
</evidence>
<dbReference type="InterPro" id="IPR051395">
    <property type="entry name" value="Cytochrome_c_Peroxidase/MauG"/>
</dbReference>
<sequence>MRRRLYLLGIPLGAMVLTAVWARAGRPPPPPPLVLGELPLVSVPGEELSGGGATVKDTGRNAFGRSPPNLDRARWPQFHIGKRVFDRDWSDPAHGPGLGPLFSASSCMTCHVKDGRGRPPESPSEPVVSIAFQLGSADGPGPHPVYGEQLDLHRLGGLRGEGTVVVRHQEFAGRFASGEPYVLARPVYQFEHLAHGPLGEGTPFSPRVAPANFGLGLLEALPEETLLAREDAGDRDQDGISGRANRVEDVKARGTSMGRFGWKANQPTLLQQVAHALVADMGLTNELYPRAQEAEAGAAPGAVDVRAYDLEQLMFYTRLLAVPKRRDWEAPAVLRGKAVFRAIGCAACHVDEGMETGDVPGFPELSRQVIYPYSDLLLHDMGEALADGRTDGLATGQEWRTPPLWGIGLTATVNGHTRFLHDGRARNLEEAVLWHGGEAAPAQTRYTRLPREDREALLAFLGSL</sequence>
<dbReference type="EMBL" id="BJXR01000037">
    <property type="protein sequence ID" value="GEN10215.1"/>
    <property type="molecule type" value="Genomic_DNA"/>
</dbReference>
<dbReference type="InterPro" id="IPR036909">
    <property type="entry name" value="Cyt_c-like_dom_sf"/>
</dbReference>
<dbReference type="GO" id="GO:0020037">
    <property type="term" value="F:heme binding"/>
    <property type="evidence" value="ECO:0007669"/>
    <property type="project" value="InterPro"/>
</dbReference>
<dbReference type="PROSITE" id="PS51007">
    <property type="entry name" value="CYTC"/>
    <property type="match status" value="1"/>
</dbReference>
<dbReference type="Gene3D" id="1.10.760.10">
    <property type="entry name" value="Cytochrome c-like domain"/>
    <property type="match status" value="1"/>
</dbReference>
<dbReference type="Proteomes" id="UP000183760">
    <property type="component" value="Unassembled WGS sequence"/>
</dbReference>
<evidence type="ECO:0000256" key="2">
    <source>
        <dbReference type="ARBA" id="ARBA00022723"/>
    </source>
</evidence>
<evidence type="ECO:0000313" key="9">
    <source>
        <dbReference type="Proteomes" id="UP000321514"/>
    </source>
</evidence>
<dbReference type="Pfam" id="PF06537">
    <property type="entry name" value="DHOR"/>
    <property type="match status" value="2"/>
</dbReference>
<dbReference type="EMBL" id="FOIB01000010">
    <property type="protein sequence ID" value="SEU35030.1"/>
    <property type="molecule type" value="Genomic_DNA"/>
</dbReference>
<organism evidence="6 9">
    <name type="scientific">Myxococcus fulvus</name>
    <dbReference type="NCBI Taxonomy" id="33"/>
    <lineage>
        <taxon>Bacteria</taxon>
        <taxon>Pseudomonadati</taxon>
        <taxon>Myxococcota</taxon>
        <taxon>Myxococcia</taxon>
        <taxon>Myxococcales</taxon>
        <taxon>Cystobacterineae</taxon>
        <taxon>Myxococcaceae</taxon>
        <taxon>Myxococcus</taxon>
    </lineage>
</organism>